<dbReference type="Gene3D" id="1.25.40.10">
    <property type="entry name" value="Tetratricopeptide repeat domain"/>
    <property type="match status" value="1"/>
</dbReference>
<dbReference type="EMBL" id="FNBD01000001">
    <property type="protein sequence ID" value="SDE43525.1"/>
    <property type="molecule type" value="Genomic_DNA"/>
</dbReference>
<dbReference type="InterPro" id="IPR019734">
    <property type="entry name" value="TPR_rpt"/>
</dbReference>
<dbReference type="InterPro" id="IPR006664">
    <property type="entry name" value="OMP_bac"/>
</dbReference>
<dbReference type="SUPFAM" id="SSF49478">
    <property type="entry name" value="Cna protein B-type domain"/>
    <property type="match status" value="1"/>
</dbReference>
<keyword evidence="8" id="KW-0121">Carboxypeptidase</keyword>
<evidence type="ECO:0000256" key="5">
    <source>
        <dbReference type="PROSITE-ProRule" id="PRU00473"/>
    </source>
</evidence>
<keyword evidence="6" id="KW-0732">Signal</keyword>
<evidence type="ECO:0000256" key="6">
    <source>
        <dbReference type="SAM" id="SignalP"/>
    </source>
</evidence>
<feature type="repeat" description="TPR" evidence="4">
    <location>
        <begin position="52"/>
        <end position="85"/>
    </location>
</feature>
<evidence type="ECO:0000313" key="9">
    <source>
        <dbReference type="Proteomes" id="UP000182114"/>
    </source>
</evidence>
<dbReference type="PANTHER" id="PTHR30329">
    <property type="entry name" value="STATOR ELEMENT OF FLAGELLAR MOTOR COMPLEX"/>
    <property type="match status" value="1"/>
</dbReference>
<dbReference type="PANTHER" id="PTHR30329:SF21">
    <property type="entry name" value="LIPOPROTEIN YIAD-RELATED"/>
    <property type="match status" value="1"/>
</dbReference>
<accession>A0A1G7CYG5</accession>
<comment type="subcellular location">
    <subcellularLocation>
        <location evidence="1">Cell outer membrane</location>
    </subcellularLocation>
</comment>
<sequence length="642" mass="72275">MKLKAILLFLLMFSAFTNAQKKSKGDYFFFEYAYKDAIKEYTKELSKNSLSNQQYLNLADSYLRVGNYTKAAQLYEKQYQKDTTLATPYINKLLLSISKTKSRQEFTSYTENFSNFFSKELKDNADFNFEILEDNTNKEQDFLLFNCYLNSPQADFSPAFYKDELLFTSGRTKAKGKIYEPSGESYLDIYSGKVQADGDVTVPTVFKRVANSKYHKATPFYSEALKGIIYMLSNADGDNLLFDNKGKNTLAIGLVSEKGKFEYLLRDLSTSFYYPYYEAATSKLYFAANFEGGFGGTDIYYVHTNNGQIMSAPINLGPKINSSGNEIAPFIFEGSLFFSSDIFYGLGGMDMYTSNITADGFSTPVNLGKGINSTYDDFGFIIKKNEADNLYVGYFSSNREGGKGKDDIYGFKVTEKPGLKTIVIKGVVVNPANNRAIEEASITLLDEDENILKQAVSDAEGNYEFEIPFRKGYAVKAYKKGHGRFYEKFLQEEEVKAVTQNVKIGLPFIQDVVEEKENKTVIKLQKFYFAKGSSTITPAIASELDKVAAVVVNFPNIRLKVESHTNSRGSDSRNLALSQDRATAVKNYLLSKGVATDNVAEYIGYGENLVINQCKNGVYCLEFLHNQNDRTLITVLNYDELN</sequence>
<feature type="domain" description="OmpA-like" evidence="7">
    <location>
        <begin position="517"/>
        <end position="639"/>
    </location>
</feature>
<keyword evidence="9" id="KW-1185">Reference proteome</keyword>
<evidence type="ECO:0000259" key="7">
    <source>
        <dbReference type="PROSITE" id="PS51123"/>
    </source>
</evidence>
<name>A0A1G7CYG5_9FLAO</name>
<evidence type="ECO:0000313" key="8">
    <source>
        <dbReference type="EMBL" id="SDE43525.1"/>
    </source>
</evidence>
<evidence type="ECO:0000256" key="4">
    <source>
        <dbReference type="PROSITE-ProRule" id="PRU00339"/>
    </source>
</evidence>
<gene>
    <name evidence="8" type="ORF">SAMN04487992_101177</name>
</gene>
<dbReference type="PRINTS" id="PR01021">
    <property type="entry name" value="OMPADOMAIN"/>
</dbReference>
<evidence type="ECO:0000256" key="3">
    <source>
        <dbReference type="ARBA" id="ARBA00023237"/>
    </source>
</evidence>
<dbReference type="InterPro" id="IPR050330">
    <property type="entry name" value="Bact_OuterMem_StrucFunc"/>
</dbReference>
<dbReference type="SUPFAM" id="SSF48452">
    <property type="entry name" value="TPR-like"/>
    <property type="match status" value="1"/>
</dbReference>
<keyword evidence="3" id="KW-0998">Cell outer membrane</keyword>
<dbReference type="Proteomes" id="UP000182114">
    <property type="component" value="Unassembled WGS sequence"/>
</dbReference>
<dbReference type="Gene3D" id="2.60.40.1120">
    <property type="entry name" value="Carboxypeptidase-like, regulatory domain"/>
    <property type="match status" value="1"/>
</dbReference>
<dbReference type="PROSITE" id="PS50005">
    <property type="entry name" value="TPR"/>
    <property type="match status" value="1"/>
</dbReference>
<dbReference type="AlphaFoldDB" id="A0A1G7CYG5"/>
<organism evidence="8 9">
    <name type="scientific">Cellulophaga baltica</name>
    <dbReference type="NCBI Taxonomy" id="76594"/>
    <lineage>
        <taxon>Bacteria</taxon>
        <taxon>Pseudomonadati</taxon>
        <taxon>Bacteroidota</taxon>
        <taxon>Flavobacteriia</taxon>
        <taxon>Flavobacteriales</taxon>
        <taxon>Flavobacteriaceae</taxon>
        <taxon>Cellulophaga</taxon>
    </lineage>
</organism>
<keyword evidence="4" id="KW-0802">TPR repeat</keyword>
<evidence type="ECO:0000256" key="2">
    <source>
        <dbReference type="ARBA" id="ARBA00023136"/>
    </source>
</evidence>
<protein>
    <submittedName>
        <fullName evidence="8">Carboxypeptidase regulatory-like domain-containing protein</fullName>
    </submittedName>
</protein>
<feature type="chain" id="PRO_5010259710" evidence="6">
    <location>
        <begin position="20"/>
        <end position="642"/>
    </location>
</feature>
<dbReference type="CDD" id="cd07185">
    <property type="entry name" value="OmpA_C-like"/>
    <property type="match status" value="1"/>
</dbReference>
<keyword evidence="8" id="KW-0378">Hydrolase</keyword>
<dbReference type="Gene3D" id="3.30.1330.60">
    <property type="entry name" value="OmpA-like domain"/>
    <property type="match status" value="1"/>
</dbReference>
<proteinExistence type="predicted"/>
<evidence type="ECO:0000256" key="1">
    <source>
        <dbReference type="ARBA" id="ARBA00004442"/>
    </source>
</evidence>
<dbReference type="SUPFAM" id="SSF103088">
    <property type="entry name" value="OmpA-like"/>
    <property type="match status" value="1"/>
</dbReference>
<keyword evidence="8" id="KW-0645">Protease</keyword>
<dbReference type="InterPro" id="IPR006665">
    <property type="entry name" value="OmpA-like"/>
</dbReference>
<dbReference type="Pfam" id="PF00691">
    <property type="entry name" value="OmpA"/>
    <property type="match status" value="1"/>
</dbReference>
<dbReference type="InterPro" id="IPR011990">
    <property type="entry name" value="TPR-like_helical_dom_sf"/>
</dbReference>
<dbReference type="PROSITE" id="PS51123">
    <property type="entry name" value="OMPA_2"/>
    <property type="match status" value="1"/>
</dbReference>
<feature type="signal peptide" evidence="6">
    <location>
        <begin position="1"/>
        <end position="19"/>
    </location>
</feature>
<dbReference type="GO" id="GO:0004180">
    <property type="term" value="F:carboxypeptidase activity"/>
    <property type="evidence" value="ECO:0007669"/>
    <property type="project" value="UniProtKB-KW"/>
</dbReference>
<dbReference type="InterPro" id="IPR036737">
    <property type="entry name" value="OmpA-like_sf"/>
</dbReference>
<keyword evidence="2 5" id="KW-0472">Membrane</keyword>
<dbReference type="GO" id="GO:0009279">
    <property type="term" value="C:cell outer membrane"/>
    <property type="evidence" value="ECO:0007669"/>
    <property type="project" value="UniProtKB-SubCell"/>
</dbReference>
<reference evidence="9" key="1">
    <citation type="submission" date="2016-10" db="EMBL/GenBank/DDBJ databases">
        <authorList>
            <person name="Varghese N."/>
            <person name="Submissions S."/>
        </authorList>
    </citation>
    <scope>NUCLEOTIDE SEQUENCE [LARGE SCALE GENOMIC DNA]</scope>
    <source>
        <strain evidence="9">DSM 24729</strain>
    </source>
</reference>
<dbReference type="eggNOG" id="COG2885">
    <property type="taxonomic scope" value="Bacteria"/>
</dbReference>
<dbReference type="Pfam" id="PF13620">
    <property type="entry name" value="CarboxypepD_reg"/>
    <property type="match status" value="1"/>
</dbReference>